<dbReference type="InterPro" id="IPR001867">
    <property type="entry name" value="OmpR/PhoB-type_DNA-bd"/>
</dbReference>
<name>A0ABU8DIF5_ERWAP</name>
<dbReference type="CDD" id="cd00383">
    <property type="entry name" value="trans_reg_C"/>
    <property type="match status" value="1"/>
</dbReference>
<dbReference type="InterPro" id="IPR036388">
    <property type="entry name" value="WH-like_DNA-bd_sf"/>
</dbReference>
<evidence type="ECO:0000313" key="5">
    <source>
        <dbReference type="Proteomes" id="UP001306592"/>
    </source>
</evidence>
<organism evidence="4 5">
    <name type="scientific">Erwinia aphidicola</name>
    <dbReference type="NCBI Taxonomy" id="68334"/>
    <lineage>
        <taxon>Bacteria</taxon>
        <taxon>Pseudomonadati</taxon>
        <taxon>Pseudomonadota</taxon>
        <taxon>Gammaproteobacteria</taxon>
        <taxon>Enterobacterales</taxon>
        <taxon>Erwiniaceae</taxon>
        <taxon>Erwinia</taxon>
    </lineage>
</organism>
<keyword evidence="1 2" id="KW-0238">DNA-binding</keyword>
<feature type="domain" description="OmpR/PhoB-type" evidence="3">
    <location>
        <begin position="1"/>
        <end position="104"/>
    </location>
</feature>
<gene>
    <name evidence="4" type="ORF">V8N49_16725</name>
</gene>
<evidence type="ECO:0000313" key="4">
    <source>
        <dbReference type="EMBL" id="MEI2683293.1"/>
    </source>
</evidence>
<dbReference type="Pfam" id="PF00486">
    <property type="entry name" value="Trans_reg_C"/>
    <property type="match status" value="1"/>
</dbReference>
<proteinExistence type="predicted"/>
<sequence>MYFILNKGLKFNPDVNEISLINDQHNSVVLSKPATRLLLTLIQNANNVVTRDFLLKNVWEDYGYTPSNNNLYMAISELRKAFTSLWKDIELIKTIPKVGLTLEAAIDVFEIKDGVSNTQLSSDTNPAEKDINSETVSLVEVEELPVSDNELETYFLKDKGSHVKIKALISLAIVIPSILYFISTFERKLPIGVSKDEYAFKYGTCDVFSHDISLGHVPDKEIFKSNIIEKLKQYDISCINVKKNIYYQTTFGRGGNKQNYFIAACTYIHNSDSRKCETIHEFGE</sequence>
<dbReference type="EMBL" id="JBANEI010000013">
    <property type="protein sequence ID" value="MEI2683293.1"/>
    <property type="molecule type" value="Genomic_DNA"/>
</dbReference>
<evidence type="ECO:0000259" key="3">
    <source>
        <dbReference type="PROSITE" id="PS51755"/>
    </source>
</evidence>
<dbReference type="InterPro" id="IPR016032">
    <property type="entry name" value="Sig_transdc_resp-reg_C-effctor"/>
</dbReference>
<evidence type="ECO:0000256" key="1">
    <source>
        <dbReference type="ARBA" id="ARBA00023125"/>
    </source>
</evidence>
<evidence type="ECO:0000256" key="2">
    <source>
        <dbReference type="PROSITE-ProRule" id="PRU01091"/>
    </source>
</evidence>
<dbReference type="RefSeq" id="WP_336203437.1">
    <property type="nucleotide sequence ID" value="NZ_JBANEI010000013.1"/>
</dbReference>
<feature type="DNA-binding region" description="OmpR/PhoB-type" evidence="2">
    <location>
        <begin position="1"/>
        <end position="104"/>
    </location>
</feature>
<comment type="caution">
    <text evidence="4">The sequence shown here is derived from an EMBL/GenBank/DDBJ whole genome shotgun (WGS) entry which is preliminary data.</text>
</comment>
<accession>A0ABU8DIF5</accession>
<dbReference type="SUPFAM" id="SSF46894">
    <property type="entry name" value="C-terminal effector domain of the bipartite response regulators"/>
    <property type="match status" value="1"/>
</dbReference>
<dbReference type="PROSITE" id="PS51755">
    <property type="entry name" value="OMPR_PHOB"/>
    <property type="match status" value="1"/>
</dbReference>
<protein>
    <submittedName>
        <fullName evidence="4">Winged helix-turn-helix domain-containing protein</fullName>
    </submittedName>
</protein>
<dbReference type="Proteomes" id="UP001306592">
    <property type="component" value="Unassembled WGS sequence"/>
</dbReference>
<dbReference type="SMART" id="SM00862">
    <property type="entry name" value="Trans_reg_C"/>
    <property type="match status" value="1"/>
</dbReference>
<reference evidence="4 5" key="1">
    <citation type="submission" date="2024-02" db="EMBL/GenBank/DDBJ databases">
        <title>First report Erwinia aphidicola in onion in Chile.</title>
        <authorList>
            <person name="Valenzuela M."/>
            <person name="Pena M."/>
            <person name="Dutta B."/>
        </authorList>
    </citation>
    <scope>NUCLEOTIDE SEQUENCE [LARGE SCALE GENOMIC DNA]</scope>
    <source>
        <strain evidence="4 5">QCJ3A</strain>
    </source>
</reference>
<dbReference type="Gene3D" id="1.10.10.10">
    <property type="entry name" value="Winged helix-like DNA-binding domain superfamily/Winged helix DNA-binding domain"/>
    <property type="match status" value="1"/>
</dbReference>
<keyword evidence="5" id="KW-1185">Reference proteome</keyword>